<protein>
    <submittedName>
        <fullName evidence="2">Uncharacterized protein</fullName>
    </submittedName>
</protein>
<evidence type="ECO:0000313" key="2">
    <source>
        <dbReference type="EMBL" id="RVU23340.1"/>
    </source>
</evidence>
<dbReference type="EMBL" id="SACY01000006">
    <property type="protein sequence ID" value="RVU23340.1"/>
    <property type="molecule type" value="Genomic_DNA"/>
</dbReference>
<accession>A0A437PM33</accession>
<dbReference type="Proteomes" id="UP000282832">
    <property type="component" value="Unassembled WGS sequence"/>
</dbReference>
<gene>
    <name evidence="2" type="ORF">EOJ36_11450</name>
</gene>
<feature type="transmembrane region" description="Helical" evidence="1">
    <location>
        <begin position="108"/>
        <end position="128"/>
    </location>
</feature>
<feature type="transmembrane region" description="Helical" evidence="1">
    <location>
        <begin position="27"/>
        <end position="48"/>
    </location>
</feature>
<keyword evidence="3" id="KW-1185">Reference proteome</keyword>
<keyword evidence="1" id="KW-0472">Membrane</keyword>
<evidence type="ECO:0000256" key="1">
    <source>
        <dbReference type="SAM" id="Phobius"/>
    </source>
</evidence>
<organism evidence="2 3">
    <name type="scientific">Sandaracinomonas limnophila</name>
    <dbReference type="NCBI Taxonomy" id="1862386"/>
    <lineage>
        <taxon>Bacteria</taxon>
        <taxon>Pseudomonadati</taxon>
        <taxon>Bacteroidota</taxon>
        <taxon>Cytophagia</taxon>
        <taxon>Cytophagales</taxon>
        <taxon>Flectobacillaceae</taxon>
        <taxon>Sandaracinomonas</taxon>
    </lineage>
</organism>
<proteinExistence type="predicted"/>
<feature type="transmembrane region" description="Helical" evidence="1">
    <location>
        <begin position="68"/>
        <end position="88"/>
    </location>
</feature>
<keyword evidence="1" id="KW-0812">Transmembrane</keyword>
<comment type="caution">
    <text evidence="2">The sequence shown here is derived from an EMBL/GenBank/DDBJ whole genome shotgun (WGS) entry which is preliminary data.</text>
</comment>
<reference evidence="2 3" key="1">
    <citation type="submission" date="2019-01" db="EMBL/GenBank/DDBJ databases">
        <authorList>
            <person name="Chen W.-M."/>
        </authorList>
    </citation>
    <scope>NUCLEOTIDE SEQUENCE [LARGE SCALE GENOMIC DNA]</scope>
    <source>
        <strain evidence="2 3">FSY-15</strain>
    </source>
</reference>
<dbReference type="AlphaFoldDB" id="A0A437PM33"/>
<name>A0A437PM33_9BACT</name>
<sequence>MLGTALKYIAGPIAGFSLGLAWYETLLASWVGFMLTVLIVVSLGKLLVQWIGSFRKSKPLVFSKRARFAVGIWQKFGIKGIAALTPLIFTPIGGSLLSLSFKVPLSRILFFMAISGFIWSSIYTLIIYQLTFLKEYLF</sequence>
<keyword evidence="1" id="KW-1133">Transmembrane helix</keyword>
<evidence type="ECO:0000313" key="3">
    <source>
        <dbReference type="Proteomes" id="UP000282832"/>
    </source>
</evidence>